<name>A0AA39XB99_9PEZI</name>
<feature type="active site" evidence="5 6">
    <location>
        <position position="182"/>
    </location>
</feature>
<dbReference type="PANTHER" id="PTHR46143">
    <property type="entry name" value="CALPAIN-7"/>
    <property type="match status" value="1"/>
</dbReference>
<keyword evidence="2 6" id="KW-0645">Protease</keyword>
<accession>A0AA39XB99</accession>
<dbReference type="SUPFAM" id="SSF49758">
    <property type="entry name" value="Calpain large subunit, middle domain (domain III)"/>
    <property type="match status" value="2"/>
</dbReference>
<dbReference type="PANTHER" id="PTHR46143:SF1">
    <property type="entry name" value="CALPAIN-7"/>
    <property type="match status" value="1"/>
</dbReference>
<dbReference type="InterPro" id="IPR051297">
    <property type="entry name" value="PalB/RIM13"/>
</dbReference>
<dbReference type="Proteomes" id="UP001174934">
    <property type="component" value="Unassembled WGS sequence"/>
</dbReference>
<evidence type="ECO:0000313" key="9">
    <source>
        <dbReference type="EMBL" id="KAK0630550.1"/>
    </source>
</evidence>
<feature type="active site" evidence="5 6">
    <location>
        <position position="350"/>
    </location>
</feature>
<dbReference type="InterPro" id="IPR022683">
    <property type="entry name" value="Calpain_III"/>
</dbReference>
<proteinExistence type="inferred from homology"/>
<dbReference type="SMART" id="SM00720">
    <property type="entry name" value="calpain_III"/>
    <property type="match status" value="1"/>
</dbReference>
<dbReference type="SMART" id="SM00230">
    <property type="entry name" value="CysPc"/>
    <property type="match status" value="1"/>
</dbReference>
<evidence type="ECO:0000256" key="6">
    <source>
        <dbReference type="PROSITE-ProRule" id="PRU00239"/>
    </source>
</evidence>
<dbReference type="PROSITE" id="PS50203">
    <property type="entry name" value="CALPAIN_CAT"/>
    <property type="match status" value="1"/>
</dbReference>
<dbReference type="Pfam" id="PF00648">
    <property type="entry name" value="Peptidase_C2"/>
    <property type="match status" value="1"/>
</dbReference>
<dbReference type="Gene3D" id="2.60.120.380">
    <property type="match status" value="1"/>
</dbReference>
<dbReference type="InterPro" id="IPR022684">
    <property type="entry name" value="Calpain_cysteine_protease"/>
</dbReference>
<protein>
    <recommendedName>
        <fullName evidence="8">Calpain catalytic domain-containing protein</fullName>
    </recommendedName>
</protein>
<comment type="caution">
    <text evidence="9">The sequence shown here is derived from an EMBL/GenBank/DDBJ whole genome shotgun (WGS) entry which is preliminary data.</text>
</comment>
<feature type="domain" description="Calpain catalytic" evidence="8">
    <location>
        <begin position="99"/>
        <end position="423"/>
    </location>
</feature>
<dbReference type="GO" id="GO:0006508">
    <property type="term" value="P:proteolysis"/>
    <property type="evidence" value="ECO:0007669"/>
    <property type="project" value="UniProtKB-KW"/>
</dbReference>
<dbReference type="AlphaFoldDB" id="A0AA39XB99"/>
<dbReference type="InterPro" id="IPR038765">
    <property type="entry name" value="Papain-like_cys_pep_sf"/>
</dbReference>
<dbReference type="CDD" id="cd00044">
    <property type="entry name" value="CysPc"/>
    <property type="match status" value="1"/>
</dbReference>
<gene>
    <name evidence="9" type="ORF">B0T17DRAFT_616191</name>
</gene>
<dbReference type="PRINTS" id="PR00704">
    <property type="entry name" value="CALPAIN"/>
</dbReference>
<keyword evidence="10" id="KW-1185">Reference proteome</keyword>
<feature type="active site" evidence="5 6">
    <location>
        <position position="370"/>
    </location>
</feature>
<organism evidence="9 10">
    <name type="scientific">Bombardia bombarda</name>
    <dbReference type="NCBI Taxonomy" id="252184"/>
    <lineage>
        <taxon>Eukaryota</taxon>
        <taxon>Fungi</taxon>
        <taxon>Dikarya</taxon>
        <taxon>Ascomycota</taxon>
        <taxon>Pezizomycotina</taxon>
        <taxon>Sordariomycetes</taxon>
        <taxon>Sordariomycetidae</taxon>
        <taxon>Sordariales</taxon>
        <taxon>Lasiosphaeriaceae</taxon>
        <taxon>Bombardia</taxon>
    </lineage>
</organism>
<dbReference type="Pfam" id="PF25435">
    <property type="entry name" value="PalB_C"/>
    <property type="match status" value="1"/>
</dbReference>
<evidence type="ECO:0000256" key="3">
    <source>
        <dbReference type="ARBA" id="ARBA00022801"/>
    </source>
</evidence>
<sequence>MEAKASELERRLGQASGDAALKLAIAAADLYMQAARKAATAAERTRLSRKCREVIELGERLKANAQAASATSRPPVPESTRPLATSEKAILLRSSRLHGNIFPPWESAPDSAVFSQTGAGADAYIDPSHFSLSAEQQAIFAGWRRPAEIFPTTEDADTKDDASRFMTPASEIDLAQDLATDCSVVASLCAAVRHFGPKQFSMLSSLIYPFDHKNMRPEVSRNGKYVFRMNFNGCWRQVIVDDRLPVSSTDRTLYVVDRRNPQLIWPALIEKAYLKIRGGYDFPGSNSGTDLHALTGWIPEQVFLQSDDNELDETWNRIKTAYDQGNAIVTLGTGNMSPEEEETLGLVKEHDYAVLDLRRNSHNRLFLVKNPWCDSLVWTGAGSSATLSVHTPGSSPGDMTNTFWMTFEDVLQHFDSLYVNWNPAMFTYRQDHHFTWAMPNKTEVLVFTNNPQYSVLSQSSGPVWVLLSRHWQDGELDILRQRKAERDRDEGSLANVSRQLGFMALALFATTPPGTRVPLTEGHRCLQQGPYVDSPNTLLRYEPTPGIAQTLIVGQGELPLEKYSFTLSFFSTSPLTVSRAAEPLAHNLTVSGAWTRRTAGGNAAHASYLSNPQFALTLERATPLSLVLSTDVADLPVHIAVHFSGGGQRVTTVAGRDLLCSSAEYQRGCTYASAANVDAGTYTVVASTFEPGQTGKFSLRVSAAVPLSLRPVLADAAGRLRTVAPAQAVFGDGEERLRARVGVSRLTRASVLARSSSSGGGGVGLSVPSAIRVALELGSRSSQRNVLAVSGDGEFADASLGLRTGEVDLDPETIRMRGGLWLVLEQIGGRRSGQGGVHVEMLSDSTVHIGGWENADDQ</sequence>
<feature type="region of interest" description="Disordered" evidence="7">
    <location>
        <begin position="63"/>
        <end position="83"/>
    </location>
</feature>
<comment type="similarity">
    <text evidence="1">Belongs to the peptidase C2 family. PalB/RIM13 subfamily.</text>
</comment>
<evidence type="ECO:0000256" key="2">
    <source>
        <dbReference type="ARBA" id="ARBA00022670"/>
    </source>
</evidence>
<evidence type="ECO:0000256" key="7">
    <source>
        <dbReference type="SAM" id="MobiDB-lite"/>
    </source>
</evidence>
<evidence type="ECO:0000259" key="8">
    <source>
        <dbReference type="PROSITE" id="PS50203"/>
    </source>
</evidence>
<dbReference type="SUPFAM" id="SSF54001">
    <property type="entry name" value="Cysteine proteinases"/>
    <property type="match status" value="1"/>
</dbReference>
<dbReference type="EMBL" id="JAULSR010000002">
    <property type="protein sequence ID" value="KAK0630550.1"/>
    <property type="molecule type" value="Genomic_DNA"/>
</dbReference>
<evidence type="ECO:0000313" key="10">
    <source>
        <dbReference type="Proteomes" id="UP001174934"/>
    </source>
</evidence>
<evidence type="ECO:0000256" key="1">
    <source>
        <dbReference type="ARBA" id="ARBA00010193"/>
    </source>
</evidence>
<dbReference type="GO" id="GO:0004198">
    <property type="term" value="F:calcium-dependent cysteine-type endopeptidase activity"/>
    <property type="evidence" value="ECO:0007669"/>
    <property type="project" value="InterPro"/>
</dbReference>
<keyword evidence="4 6" id="KW-0788">Thiol protease</keyword>
<dbReference type="Gene3D" id="3.90.70.10">
    <property type="entry name" value="Cysteine proteinases"/>
    <property type="match status" value="1"/>
</dbReference>
<dbReference type="InterPro" id="IPR001300">
    <property type="entry name" value="Peptidase_C2_calpain_cat"/>
</dbReference>
<evidence type="ECO:0000256" key="5">
    <source>
        <dbReference type="PIRSR" id="PIRSR622684-1"/>
    </source>
</evidence>
<keyword evidence="3 6" id="KW-0378">Hydrolase</keyword>
<evidence type="ECO:0000256" key="4">
    <source>
        <dbReference type="ARBA" id="ARBA00022807"/>
    </source>
</evidence>
<reference evidence="9" key="1">
    <citation type="submission" date="2023-06" db="EMBL/GenBank/DDBJ databases">
        <title>Genome-scale phylogeny and comparative genomics of the fungal order Sordariales.</title>
        <authorList>
            <consortium name="Lawrence Berkeley National Laboratory"/>
            <person name="Hensen N."/>
            <person name="Bonometti L."/>
            <person name="Westerberg I."/>
            <person name="Brannstrom I.O."/>
            <person name="Guillou S."/>
            <person name="Cros-Aarteil S."/>
            <person name="Calhoun S."/>
            <person name="Haridas S."/>
            <person name="Kuo A."/>
            <person name="Mondo S."/>
            <person name="Pangilinan J."/>
            <person name="Riley R."/>
            <person name="LaButti K."/>
            <person name="Andreopoulos B."/>
            <person name="Lipzen A."/>
            <person name="Chen C."/>
            <person name="Yanf M."/>
            <person name="Daum C."/>
            <person name="Ng V."/>
            <person name="Clum A."/>
            <person name="Steindorff A."/>
            <person name="Ohm R."/>
            <person name="Martin F."/>
            <person name="Silar P."/>
            <person name="Natvig D."/>
            <person name="Lalanne C."/>
            <person name="Gautier V."/>
            <person name="Ament-velasquez S.L."/>
            <person name="Kruys A."/>
            <person name="Hutchinson M.I."/>
            <person name="Powell A.J."/>
            <person name="Barry K."/>
            <person name="Miller A.N."/>
            <person name="Grigoriev I.V."/>
            <person name="Debuchy R."/>
            <person name="Gladieux P."/>
            <person name="Thoren M.H."/>
            <person name="Johannesson H."/>
        </authorList>
    </citation>
    <scope>NUCLEOTIDE SEQUENCE</scope>
    <source>
        <strain evidence="9">SMH3391-2</strain>
    </source>
</reference>
<dbReference type="InterPro" id="IPR036213">
    <property type="entry name" value="Calpain_III_sf"/>
</dbReference>